<accession>A0A1L6JGF5</accession>
<dbReference type="EMBL" id="QQWO01000002">
    <property type="protein sequence ID" value="RSV07065.1"/>
    <property type="molecule type" value="Genomic_DNA"/>
</dbReference>
<reference evidence="6" key="1">
    <citation type="submission" date="2016-12" db="EMBL/GenBank/DDBJ databases">
        <title>Whole genome sequencing of Sphingomonas koreensis.</title>
        <authorList>
            <person name="Conlan S."/>
            <person name="Thomas P.J."/>
            <person name="Mullikin J."/>
            <person name="Palmore T.N."/>
            <person name="Frank K.M."/>
            <person name="Segre J.A."/>
        </authorList>
    </citation>
    <scope>NUCLEOTIDE SEQUENCE</scope>
    <source>
        <strain evidence="6">ABOJV</strain>
    </source>
</reference>
<dbReference type="Proteomes" id="UP000185161">
    <property type="component" value="Chromosome"/>
</dbReference>
<dbReference type="EC" id="3.6.1.57" evidence="7"/>
<dbReference type="KEGG" id="skr:BRX40_20880"/>
<sequence length="509" mass="54136">MRIAFRVDASERVGTGHLRRCMSLAEALRARGAELCFVLRRHDRVAERVVGDIGDTILWLDAPSGSVPLAADDPPHAGWAGLSWDRDVAETIDALAGHAPDWLVIDHYAFDARWHEAARAALGCAVLSVDDLGDRSHSVEILLDANAAIDHEEKYKGRLNGRPRMLTGPRYALLASAYRTAPRYAFSDTVDSIGIFMGGTDPGAVSAQVLRALRVDASFDGAVELVSTSANPHLADLRRACDADGRATLSLDLSDLSAFYARHDLQIGAGGTSTYERCCIGAPSVSLVLAENQLTVVPVLDAMGALRGASLEDVNGAALLAAPPLGDVVRDLIENPAARRELARIARTLVDARGAERVALAMLAREMTVRPAAISDGATLHAWRNHPATRAVSATSAEISLADHLSWLERVLADTRHTLMVAEIGKQPVGSIRFDRLDDASHEVSLYLDPALHGLGLGAHMLHAGEQAVAVAGRTMFVASVLAGNAASAALFARCGYSGGPLRYSKSIN</sequence>
<dbReference type="GeneID" id="44135024"/>
<keyword evidence="2" id="KW-0012">Acyltransferase</keyword>
<dbReference type="Pfam" id="PF13302">
    <property type="entry name" value="Acetyltransf_3"/>
    <property type="match status" value="1"/>
</dbReference>
<evidence type="ECO:0000256" key="4">
    <source>
        <dbReference type="PIRSR" id="PIRSR620023-2"/>
    </source>
</evidence>
<protein>
    <submittedName>
        <fullName evidence="6">UDP-2,4-diacetamido-2,4, 6-trideoxy-beta-L-altropyranose hydrolase</fullName>
        <ecNumber evidence="7">3.6.1.57</ecNumber>
    </submittedName>
</protein>
<evidence type="ECO:0000259" key="5">
    <source>
        <dbReference type="PROSITE" id="PS51186"/>
    </source>
</evidence>
<dbReference type="InterPro" id="IPR050832">
    <property type="entry name" value="Bact_Acetyltransf"/>
</dbReference>
<evidence type="ECO:0000313" key="7">
    <source>
        <dbReference type="EMBL" id="RSV07065.1"/>
    </source>
</evidence>
<dbReference type="Proteomes" id="UP000286681">
    <property type="component" value="Unassembled WGS sequence"/>
</dbReference>
<name>A0A1L6JGF5_9SPHN</name>
<reference evidence="8" key="2">
    <citation type="submission" date="2016-12" db="EMBL/GenBank/DDBJ databases">
        <title>Whole genome sequencing of Sphingomonas sp. ABOJV.</title>
        <authorList>
            <person name="Conlan S."/>
            <person name="Thomas P.J."/>
            <person name="Mullikin J."/>
            <person name="Palmore T.N."/>
            <person name="Frank K.M."/>
            <person name="Segre J.A."/>
        </authorList>
    </citation>
    <scope>NUCLEOTIDE SEQUENCE [LARGE SCALE GENOMIC DNA]</scope>
    <source>
        <strain evidence="8">ABOJV</strain>
    </source>
</reference>
<feature type="active site" description="Proton acceptor" evidence="3">
    <location>
        <position position="17"/>
    </location>
</feature>
<dbReference type="SUPFAM" id="SSF55729">
    <property type="entry name" value="Acyl-CoA N-acyltransferases (Nat)"/>
    <property type="match status" value="1"/>
</dbReference>
<dbReference type="NCBIfam" id="TIGR03590">
    <property type="entry name" value="PseG"/>
    <property type="match status" value="1"/>
</dbReference>
<dbReference type="GO" id="GO:0016747">
    <property type="term" value="F:acyltransferase activity, transferring groups other than amino-acyl groups"/>
    <property type="evidence" value="ECO:0007669"/>
    <property type="project" value="InterPro"/>
</dbReference>
<organism evidence="6 8">
    <name type="scientific">Sphingomonas koreensis</name>
    <dbReference type="NCBI Taxonomy" id="93064"/>
    <lineage>
        <taxon>Bacteria</taxon>
        <taxon>Pseudomonadati</taxon>
        <taxon>Pseudomonadota</taxon>
        <taxon>Alphaproteobacteria</taxon>
        <taxon>Sphingomonadales</taxon>
        <taxon>Sphingomonadaceae</taxon>
        <taxon>Sphingomonas</taxon>
    </lineage>
</organism>
<evidence type="ECO:0000313" key="8">
    <source>
        <dbReference type="Proteomes" id="UP000185161"/>
    </source>
</evidence>
<dbReference type="Gene3D" id="3.40.630.30">
    <property type="match status" value="1"/>
</dbReference>
<dbReference type="PROSITE" id="PS51186">
    <property type="entry name" value="GNAT"/>
    <property type="match status" value="1"/>
</dbReference>
<feature type="domain" description="N-acetyltransferase" evidence="5">
    <location>
        <begin position="367"/>
        <end position="509"/>
    </location>
</feature>
<evidence type="ECO:0000256" key="3">
    <source>
        <dbReference type="PIRSR" id="PIRSR620023-1"/>
    </source>
</evidence>
<feature type="binding site" evidence="4">
    <location>
        <position position="276"/>
    </location>
    <ligand>
        <name>substrate</name>
    </ligand>
</feature>
<evidence type="ECO:0000256" key="2">
    <source>
        <dbReference type="ARBA" id="ARBA00023315"/>
    </source>
</evidence>
<gene>
    <name evidence="7" type="primary">pseG</name>
    <name evidence="6" type="ORF">BRX40_20880</name>
    <name evidence="7" type="ORF">CA257_03470</name>
</gene>
<dbReference type="PANTHER" id="PTHR43877">
    <property type="entry name" value="AMINOALKYLPHOSPHONATE N-ACETYLTRANSFERASE-RELATED-RELATED"/>
    <property type="match status" value="1"/>
</dbReference>
<dbReference type="OrthoDB" id="9788924at2"/>
<dbReference type="STRING" id="93064.BRX40_20880"/>
<evidence type="ECO:0000313" key="9">
    <source>
        <dbReference type="Proteomes" id="UP000286681"/>
    </source>
</evidence>
<dbReference type="EMBL" id="CP018820">
    <property type="protein sequence ID" value="APR54550.1"/>
    <property type="molecule type" value="Genomic_DNA"/>
</dbReference>
<evidence type="ECO:0000256" key="1">
    <source>
        <dbReference type="ARBA" id="ARBA00022679"/>
    </source>
</evidence>
<dbReference type="AlphaFoldDB" id="A0A1L6JGF5"/>
<dbReference type="InterPro" id="IPR000182">
    <property type="entry name" value="GNAT_dom"/>
</dbReference>
<dbReference type="InterPro" id="IPR020023">
    <property type="entry name" value="PseG"/>
</dbReference>
<dbReference type="CDD" id="cd04301">
    <property type="entry name" value="NAT_SF"/>
    <property type="match status" value="1"/>
</dbReference>
<keyword evidence="1" id="KW-0808">Transferase</keyword>
<dbReference type="Gene3D" id="3.40.50.2000">
    <property type="entry name" value="Glycogen Phosphorylase B"/>
    <property type="match status" value="1"/>
</dbReference>
<evidence type="ECO:0000313" key="6">
    <source>
        <dbReference type="EMBL" id="APR54550.1"/>
    </source>
</evidence>
<dbReference type="GO" id="GO:0016787">
    <property type="term" value="F:hydrolase activity"/>
    <property type="evidence" value="ECO:0007669"/>
    <property type="project" value="UniProtKB-KW"/>
</dbReference>
<keyword evidence="6" id="KW-0378">Hydrolase</keyword>
<proteinExistence type="predicted"/>
<dbReference type="SUPFAM" id="SSF53756">
    <property type="entry name" value="UDP-Glycosyltransferase/glycogen phosphorylase"/>
    <property type="match status" value="1"/>
</dbReference>
<dbReference type="InterPro" id="IPR016181">
    <property type="entry name" value="Acyl_CoA_acyltransferase"/>
</dbReference>
<keyword evidence="8" id="KW-1185">Reference proteome</keyword>
<reference evidence="7 9" key="3">
    <citation type="submission" date="2018-07" db="EMBL/GenBank/DDBJ databases">
        <title>Genomic and Epidemiologic Investigation of an Indolent Hospital Outbreak.</title>
        <authorList>
            <person name="Johnson R.C."/>
            <person name="Deming C."/>
            <person name="Conlan S."/>
            <person name="Zellmer C.J."/>
            <person name="Michelin A.V."/>
            <person name="Lee-Lin S."/>
            <person name="Thomas P.J."/>
            <person name="Park M."/>
            <person name="Weingarten R.A."/>
            <person name="Less J."/>
            <person name="Dekker J.P."/>
            <person name="Frank K.M."/>
            <person name="Musser K.A."/>
            <person name="Mcquiston J.R."/>
            <person name="Henderson D.K."/>
            <person name="Lau A.F."/>
            <person name="Palmore T.N."/>
            <person name="Segre J.A."/>
        </authorList>
    </citation>
    <scope>NUCLEOTIDE SEQUENCE [LARGE SCALE GENOMIC DNA]</scope>
    <source>
        <strain evidence="7 9">SK-NIH.Env10_0317</strain>
    </source>
</reference>
<dbReference type="Gene3D" id="3.40.50.11190">
    <property type="match status" value="1"/>
</dbReference>
<dbReference type="RefSeq" id="WP_075152879.1">
    <property type="nucleotide sequence ID" value="NZ_CP018820.1"/>
</dbReference>